<dbReference type="HOGENOM" id="CLU_106284_0_0_3"/>
<sequence>MITIADLIQDSSLRGNYFAPDAYLQGDIEFGLIENRQGARLIALPEVMLQGIYQGIKQELGPATGIVLFNCGFWWGKNFYRRFAEEVSEYYGKPLAQMEMIEFLQCFKQCWQTHGWGTINLDMDYYQQGFLIVQVVNSAFASLELSSNKPICFVEAGILSAFFSQLTGQNLHCVQTSCESLGAECNHFILGLAKRLKPAEAWIEEQQDHSTILSRLCHNEVIHQD</sequence>
<keyword evidence="3" id="KW-1185">Reference proteome</keyword>
<evidence type="ECO:0000313" key="3">
    <source>
        <dbReference type="Proteomes" id="UP000010473"/>
    </source>
</evidence>
<dbReference type="InterPro" id="IPR004096">
    <property type="entry name" value="V4R"/>
</dbReference>
<dbReference type="PANTHER" id="PTHR35090">
    <property type="entry name" value="DNA-DIRECTED RNA POLYMERASE SUBUNIT I"/>
    <property type="match status" value="1"/>
</dbReference>
<dbReference type="SUPFAM" id="SSF111126">
    <property type="entry name" value="Ligand-binding domain in the NO signalling and Golgi transport"/>
    <property type="match status" value="1"/>
</dbReference>
<gene>
    <name evidence="2" type="ordered locus">Sta7437_3620</name>
</gene>
<evidence type="ECO:0000313" key="2">
    <source>
        <dbReference type="EMBL" id="AFZ37118.1"/>
    </source>
</evidence>
<dbReference type="Pfam" id="PF02830">
    <property type="entry name" value="V4R"/>
    <property type="match status" value="1"/>
</dbReference>
<dbReference type="AlphaFoldDB" id="K9XX75"/>
<dbReference type="InterPro" id="IPR024096">
    <property type="entry name" value="NO_sig/Golgi_transp_ligand-bd"/>
</dbReference>
<dbReference type="OrthoDB" id="421300at2"/>
<accession>K9XX75</accession>
<proteinExistence type="predicted"/>
<evidence type="ECO:0000259" key="1">
    <source>
        <dbReference type="SMART" id="SM00989"/>
    </source>
</evidence>
<dbReference type="STRING" id="111780.Sta7437_3620"/>
<dbReference type="EMBL" id="CP003653">
    <property type="protein sequence ID" value="AFZ37118.1"/>
    <property type="molecule type" value="Genomic_DNA"/>
</dbReference>
<dbReference type="PATRIC" id="fig|111780.3.peg.3747"/>
<organism evidence="2 3">
    <name type="scientific">Stanieria cyanosphaera (strain ATCC 29371 / PCC 7437)</name>
    <dbReference type="NCBI Taxonomy" id="111780"/>
    <lineage>
        <taxon>Bacteria</taxon>
        <taxon>Bacillati</taxon>
        <taxon>Cyanobacteriota</taxon>
        <taxon>Cyanophyceae</taxon>
        <taxon>Pleurocapsales</taxon>
        <taxon>Dermocarpellaceae</taxon>
        <taxon>Stanieria</taxon>
    </lineage>
</organism>
<feature type="domain" description="4-vinyl reductase 4VR" evidence="1">
    <location>
        <begin position="130"/>
        <end position="192"/>
    </location>
</feature>
<dbReference type="Proteomes" id="UP000010473">
    <property type="component" value="Chromosome"/>
</dbReference>
<dbReference type="eggNOG" id="COG1719">
    <property type="taxonomic scope" value="Bacteria"/>
</dbReference>
<name>K9XX75_STAC7</name>
<dbReference type="RefSeq" id="WP_015194779.1">
    <property type="nucleotide sequence ID" value="NC_019748.1"/>
</dbReference>
<dbReference type="Gene3D" id="3.30.1380.20">
    <property type="entry name" value="Trafficking protein particle complex subunit 3"/>
    <property type="match status" value="1"/>
</dbReference>
<reference evidence="3" key="1">
    <citation type="journal article" date="2013" name="Proc. Natl. Acad. Sci. U.S.A.">
        <title>Improving the coverage of the cyanobacterial phylum using diversity-driven genome sequencing.</title>
        <authorList>
            <person name="Shih P.M."/>
            <person name="Wu D."/>
            <person name="Latifi A."/>
            <person name="Axen S.D."/>
            <person name="Fewer D.P."/>
            <person name="Talla E."/>
            <person name="Calteau A."/>
            <person name="Cai F."/>
            <person name="Tandeau de Marsac N."/>
            <person name="Rippka R."/>
            <person name="Herdman M."/>
            <person name="Sivonen K."/>
            <person name="Coursin T."/>
            <person name="Laurent T."/>
            <person name="Goodwin L."/>
            <person name="Nolan M."/>
            <person name="Davenport K.W."/>
            <person name="Han C.S."/>
            <person name="Rubin E.M."/>
            <person name="Eisen J.A."/>
            <person name="Woyke T."/>
            <person name="Gugger M."/>
            <person name="Kerfeld C.A."/>
        </authorList>
    </citation>
    <scope>NUCLEOTIDE SEQUENCE [LARGE SCALE GENOMIC DNA]</scope>
    <source>
        <strain evidence="3">ATCC 29371 / PCC 7437</strain>
    </source>
</reference>
<dbReference type="SMART" id="SM00989">
    <property type="entry name" value="V4R"/>
    <property type="match status" value="1"/>
</dbReference>
<dbReference type="PANTHER" id="PTHR35090:SF1">
    <property type="entry name" value="SLR0144 PROTEIN"/>
    <property type="match status" value="1"/>
</dbReference>
<dbReference type="KEGG" id="scs:Sta7437_3620"/>
<protein>
    <submittedName>
        <fullName evidence="2">4-vinyl reductase 4VR</fullName>
    </submittedName>
</protein>